<organismHost>
    <name type="scientific">Phacochoerus africanus</name>
    <name type="common">Warthog</name>
    <dbReference type="NCBI Taxonomy" id="41426"/>
</organismHost>
<name>A0A5B8XDW9_ASF</name>
<proteinExistence type="predicted"/>
<dbReference type="EMBL" id="MN194591">
    <property type="protein sequence ID" value="QED21753.1"/>
    <property type="molecule type" value="Genomic_DNA"/>
</dbReference>
<organismHost>
    <name type="scientific">Ornithodoros</name>
    <name type="common">relapsing fever ticks</name>
    <dbReference type="NCBI Taxonomy" id="6937"/>
</organismHost>
<organismHost>
    <name type="scientific">Sus scrofa</name>
    <name type="common">Pig</name>
    <dbReference type="NCBI Taxonomy" id="9823"/>
</organismHost>
<organismHost>
    <name type="scientific">Potamochoerus larvatus</name>
    <name type="common">Bushpig</name>
    <dbReference type="NCBI Taxonomy" id="273792"/>
</organismHost>
<evidence type="ECO:0000313" key="2">
    <source>
        <dbReference type="Proteomes" id="UP000321214"/>
    </source>
</evidence>
<organismHost>
    <name type="scientific">Ornithodoros moubata</name>
    <name type="common">Soft tick</name>
    <name type="synonym">Argasid tick</name>
    <dbReference type="NCBI Taxonomy" id="6938"/>
</organismHost>
<gene>
    <name evidence="1" type="primary">I226R_2</name>
    <name evidence="1" type="ORF">ASFV_Kyiv_2016_131_00217</name>
</gene>
<sequence length="42" mass="4968">MVITDFAQIREQQMDKHLCETNNELRQECKETIFDLKVVGNV</sequence>
<evidence type="ECO:0000313" key="1">
    <source>
        <dbReference type="EMBL" id="QED21753.1"/>
    </source>
</evidence>
<organismHost>
    <name type="scientific">Phacochoerus aethiopicus</name>
    <name type="common">Warthog</name>
    <dbReference type="NCBI Taxonomy" id="85517"/>
</organismHost>
<reference evidence="2" key="1">
    <citation type="submission" date="2019-07" db="EMBL/GenBank/DDBJ databases">
        <title>Complete genome sequence of virulent African swine fever virus isolated from a domestic pig in Ukraine.</title>
        <authorList>
            <person name="Kovalenko G."/>
            <person name="Ducluzeau A.-L."/>
            <person name="Ishchenko L."/>
            <person name="Sushko M."/>
            <person name="Sapachova M."/>
            <person name="Rudova N."/>
            <person name="Solodiankin O."/>
            <person name="Gerilovych A."/>
            <person name="Dagdag R."/>
            <person name="Redlinger M."/>
            <person name="Bezymennyi M."/>
            <person name="Frant M."/>
            <person name="Lange C.E."/>
            <person name="Dubchak I."/>
            <person name="Mezhenskyii A."/>
            <person name="Nychyk S."/>
            <person name="Bortz E."/>
            <person name="Drown D.M."/>
        </authorList>
    </citation>
    <scope>NUCLEOTIDE SEQUENCE [LARGE SCALE GENOMIC DNA]</scope>
</reference>
<dbReference type="Proteomes" id="UP000321214">
    <property type="component" value="Segment"/>
</dbReference>
<accession>A0A5B8XDW9</accession>
<organism evidence="1 2">
    <name type="scientific">African swine fever virus</name>
    <name type="common">ASFV</name>
    <dbReference type="NCBI Taxonomy" id="10497"/>
    <lineage>
        <taxon>Viruses</taxon>
        <taxon>Varidnaviria</taxon>
        <taxon>Bamfordvirae</taxon>
        <taxon>Nucleocytoviricota</taxon>
        <taxon>Pokkesviricetes</taxon>
        <taxon>Asfuvirales</taxon>
        <taxon>Asfarviridae</taxon>
        <taxon>Asfivirus</taxon>
        <taxon>Asfivirus haemorrhagiae</taxon>
    </lineage>
</organism>
<protein>
    <submittedName>
        <fullName evidence="1">I226R</fullName>
    </submittedName>
</protein>